<dbReference type="RefSeq" id="WP_105247088.1">
    <property type="nucleotide sequence ID" value="NZ_PSZM01000040.1"/>
</dbReference>
<dbReference type="PANTHER" id="PTHR47814:SF1">
    <property type="entry name" value="PEPTIDYL-TRNA HYDROLASE ARFB"/>
    <property type="match status" value="1"/>
</dbReference>
<dbReference type="AlphaFoldDB" id="A0A2S8AB87"/>
<evidence type="ECO:0000313" key="3">
    <source>
        <dbReference type="Proteomes" id="UP000238042"/>
    </source>
</evidence>
<name>A0A2S8AB87_9FLAO</name>
<sequence>MIDFSQEIKYKTSRSPGKGGQNVNKVETKVEAVWNVENSLFFTNEEKICIKNKLSNRMNKIGELCINSSETRSQIENKKIATQKMLQLVTQSLYKSTIRKPSERTRSSIEKRLMFKKKLSYIKRLRNKNNWE</sequence>
<dbReference type="OrthoDB" id="9815709at2"/>
<comment type="caution">
    <text evidence="2">The sequence shown here is derived from an EMBL/GenBank/DDBJ whole genome shotgun (WGS) entry which is preliminary data.</text>
</comment>
<evidence type="ECO:0000313" key="2">
    <source>
        <dbReference type="EMBL" id="PQL91717.1"/>
    </source>
</evidence>
<reference evidence="2 3" key="1">
    <citation type="submission" date="2018-02" db="EMBL/GenBank/DDBJ databases">
        <title>Genome sequences of Apibacter spp., gut symbionts of Asian honey bees.</title>
        <authorList>
            <person name="Kwong W.K."/>
            <person name="Steele M.I."/>
            <person name="Moran N.A."/>
        </authorList>
    </citation>
    <scope>NUCLEOTIDE SEQUENCE [LARGE SCALE GENOMIC DNA]</scope>
    <source>
        <strain evidence="3">wkB301</strain>
    </source>
</reference>
<dbReference type="Proteomes" id="UP000238042">
    <property type="component" value="Unassembled WGS sequence"/>
</dbReference>
<dbReference type="EMBL" id="PSZM01000040">
    <property type="protein sequence ID" value="PQL91717.1"/>
    <property type="molecule type" value="Genomic_DNA"/>
</dbReference>
<dbReference type="GO" id="GO:0004045">
    <property type="term" value="F:peptidyl-tRNA hydrolase activity"/>
    <property type="evidence" value="ECO:0007669"/>
    <property type="project" value="TreeGrafter"/>
</dbReference>
<gene>
    <name evidence="2" type="ORF">C4S77_07915</name>
</gene>
<dbReference type="GO" id="GO:0003747">
    <property type="term" value="F:translation release factor activity"/>
    <property type="evidence" value="ECO:0007669"/>
    <property type="project" value="InterPro"/>
</dbReference>
<dbReference type="PANTHER" id="PTHR47814">
    <property type="entry name" value="PEPTIDYL-TRNA HYDROLASE ARFB"/>
    <property type="match status" value="1"/>
</dbReference>
<evidence type="ECO:0000259" key="1">
    <source>
        <dbReference type="PROSITE" id="PS00745"/>
    </source>
</evidence>
<proteinExistence type="predicted"/>
<feature type="domain" description="Prokaryotic-type class I peptide chain release factors" evidence="1">
    <location>
        <begin position="14"/>
        <end position="30"/>
    </location>
</feature>
<dbReference type="GO" id="GO:0072344">
    <property type="term" value="P:rescue of stalled ribosome"/>
    <property type="evidence" value="ECO:0007669"/>
    <property type="project" value="TreeGrafter"/>
</dbReference>
<keyword evidence="3" id="KW-1185">Reference proteome</keyword>
<keyword evidence="2" id="KW-0378">Hydrolase</keyword>
<accession>A0A2S8AB87</accession>
<dbReference type="InterPro" id="IPR000352">
    <property type="entry name" value="Pep_chain_release_fac_I"/>
</dbReference>
<dbReference type="Gene3D" id="3.30.160.20">
    <property type="match status" value="1"/>
</dbReference>
<dbReference type="SUPFAM" id="SSF110916">
    <property type="entry name" value="Peptidyl-tRNA hydrolase domain-like"/>
    <property type="match status" value="1"/>
</dbReference>
<organism evidence="2 3">
    <name type="scientific">Apibacter adventoris</name>
    <dbReference type="NCBI Taxonomy" id="1679466"/>
    <lineage>
        <taxon>Bacteria</taxon>
        <taxon>Pseudomonadati</taxon>
        <taxon>Bacteroidota</taxon>
        <taxon>Flavobacteriia</taxon>
        <taxon>Flavobacteriales</taxon>
        <taxon>Weeksellaceae</taxon>
        <taxon>Apibacter</taxon>
    </lineage>
</organism>
<protein>
    <submittedName>
        <fullName evidence="2">Aminoacyl-tRNA hydrolase</fullName>
    </submittedName>
</protein>
<dbReference type="Pfam" id="PF00472">
    <property type="entry name" value="RF-1"/>
    <property type="match status" value="1"/>
</dbReference>
<dbReference type="PROSITE" id="PS00745">
    <property type="entry name" value="RF_PROK_I"/>
    <property type="match status" value="1"/>
</dbReference>
<dbReference type="GO" id="GO:0043022">
    <property type="term" value="F:ribosome binding"/>
    <property type="evidence" value="ECO:0007669"/>
    <property type="project" value="TreeGrafter"/>
</dbReference>